<dbReference type="GO" id="GO:0016791">
    <property type="term" value="F:phosphatase activity"/>
    <property type="evidence" value="ECO:0007669"/>
    <property type="project" value="TreeGrafter"/>
</dbReference>
<dbReference type="Pfam" id="PF13242">
    <property type="entry name" value="Hydrolase_like"/>
    <property type="match status" value="1"/>
</dbReference>
<dbReference type="Gene3D" id="3.40.50.1000">
    <property type="entry name" value="HAD superfamily/HAD-like"/>
    <property type="match status" value="2"/>
</dbReference>
<name>A0A6J6N5F8_9ZZZZ</name>
<reference evidence="1" key="1">
    <citation type="submission" date="2020-05" db="EMBL/GenBank/DDBJ databases">
        <authorList>
            <person name="Chiriac C."/>
            <person name="Salcher M."/>
            <person name="Ghai R."/>
            <person name="Kavagutti S V."/>
        </authorList>
    </citation>
    <scope>NUCLEOTIDE SEQUENCE</scope>
</reference>
<protein>
    <submittedName>
        <fullName evidence="1">Unannotated protein</fullName>
    </submittedName>
</protein>
<dbReference type="InterPro" id="IPR006357">
    <property type="entry name" value="HAD-SF_hydro_IIA"/>
</dbReference>
<dbReference type="NCBIfam" id="TIGR01460">
    <property type="entry name" value="HAD-SF-IIA"/>
    <property type="match status" value="1"/>
</dbReference>
<sequence>MVAKTIWNQFDVLLADLDGVIYEGTQAIEGAVSAINDLQSQGIRVGYVTNNSSRKPETIIEQLQGFGINSAPEDIISSGQTAVELLSTKIPAGAKVLVVGGDGLRARVTAGGFEIVSSSEDNPAAVIQGFAPDVSWRDLAEASYSIQKGALWVATNNDWTLPQEKGVAPGNGTLVSAVHTAVGQLPLFAGKPEPAIFETALKVFNSTKALFVGDRLETDILGANRAGIPSVLVLTGISSRKDVLAASLEERPTFIIDSLAELSTSYEEPEQTKRGWRCGKASVELLGDKVLVTEGDPGSIEALRAACKVIWNSGKHIHFLDVQSALYEKKA</sequence>
<dbReference type="InterPro" id="IPR023214">
    <property type="entry name" value="HAD_sf"/>
</dbReference>
<proteinExistence type="predicted"/>
<organism evidence="1">
    <name type="scientific">freshwater metagenome</name>
    <dbReference type="NCBI Taxonomy" id="449393"/>
    <lineage>
        <taxon>unclassified sequences</taxon>
        <taxon>metagenomes</taxon>
        <taxon>ecological metagenomes</taxon>
    </lineage>
</organism>
<evidence type="ECO:0000313" key="1">
    <source>
        <dbReference type="EMBL" id="CAB4680105.1"/>
    </source>
</evidence>
<accession>A0A6J6N5F8</accession>
<dbReference type="EMBL" id="CAEZXL010000018">
    <property type="protein sequence ID" value="CAB4680105.1"/>
    <property type="molecule type" value="Genomic_DNA"/>
</dbReference>
<dbReference type="InterPro" id="IPR006439">
    <property type="entry name" value="HAD-SF_hydro_IA"/>
</dbReference>
<dbReference type="PANTHER" id="PTHR19288:SF95">
    <property type="entry name" value="D-GLYCEROL 3-PHOSPHATE PHOSPHATASE"/>
    <property type="match status" value="1"/>
</dbReference>
<dbReference type="InterPro" id="IPR036412">
    <property type="entry name" value="HAD-like_sf"/>
</dbReference>
<dbReference type="GO" id="GO:0005737">
    <property type="term" value="C:cytoplasm"/>
    <property type="evidence" value="ECO:0007669"/>
    <property type="project" value="TreeGrafter"/>
</dbReference>
<dbReference type="Pfam" id="PF13344">
    <property type="entry name" value="Hydrolase_6"/>
    <property type="match status" value="1"/>
</dbReference>
<dbReference type="SUPFAM" id="SSF56784">
    <property type="entry name" value="HAD-like"/>
    <property type="match status" value="1"/>
</dbReference>
<dbReference type="NCBIfam" id="TIGR01549">
    <property type="entry name" value="HAD-SF-IA-v1"/>
    <property type="match status" value="1"/>
</dbReference>
<dbReference type="AlphaFoldDB" id="A0A6J6N5F8"/>
<dbReference type="PANTHER" id="PTHR19288">
    <property type="entry name" value="4-NITROPHENYLPHOSPHATASE-RELATED"/>
    <property type="match status" value="1"/>
</dbReference>
<gene>
    <name evidence="1" type="ORF">UFOPK2373_00188</name>
</gene>